<keyword evidence="2" id="KW-0687">Ribonucleoprotein</keyword>
<dbReference type="InterPro" id="IPR029064">
    <property type="entry name" value="Ribosomal_eL30-like_sf"/>
</dbReference>
<dbReference type="STRING" id="82374.NZ47_06075"/>
<dbReference type="Gene3D" id="3.30.1330.30">
    <property type="match status" value="1"/>
</dbReference>
<name>A0A0B2JZV1_9FIRM</name>
<dbReference type="Proteomes" id="UP000030993">
    <property type="component" value="Unassembled WGS sequence"/>
</dbReference>
<comment type="caution">
    <text evidence="2">The sequence shown here is derived from an EMBL/GenBank/DDBJ whole genome shotgun (WGS) entry which is preliminary data.</text>
</comment>
<feature type="domain" description="Ribosomal protein eL8/eL30/eS12/Gadd45" evidence="1">
    <location>
        <begin position="8"/>
        <end position="83"/>
    </location>
</feature>
<dbReference type="EMBL" id="JSCE01000122">
    <property type="protein sequence ID" value="KHM52228.1"/>
    <property type="molecule type" value="Genomic_DNA"/>
</dbReference>
<organism evidence="2 3">
    <name type="scientific">Anaerovibrio lipolyticus</name>
    <dbReference type="NCBI Taxonomy" id="82374"/>
    <lineage>
        <taxon>Bacteria</taxon>
        <taxon>Bacillati</taxon>
        <taxon>Bacillota</taxon>
        <taxon>Negativicutes</taxon>
        <taxon>Selenomonadales</taxon>
        <taxon>Selenomonadaceae</taxon>
        <taxon>Anaerovibrio</taxon>
    </lineage>
</organism>
<dbReference type="AlphaFoldDB" id="A0A0B2JZV1"/>
<dbReference type="eggNOG" id="COG1358">
    <property type="taxonomic scope" value="Bacteria"/>
</dbReference>
<protein>
    <submittedName>
        <fullName evidence="2">50S ribosomal protein L7ae</fullName>
    </submittedName>
</protein>
<evidence type="ECO:0000313" key="3">
    <source>
        <dbReference type="Proteomes" id="UP000030993"/>
    </source>
</evidence>
<keyword evidence="2" id="KW-0689">Ribosomal protein</keyword>
<sequence>MQLDELKKAEHVTGIKQVTKAINKEQVACVFLGANAEGRVTDPLKILCEDKEIPVEAAYTMEELGKACSIGVKAAAVAVLKQGHC</sequence>
<keyword evidence="3" id="KW-1185">Reference proteome</keyword>
<evidence type="ECO:0000313" key="2">
    <source>
        <dbReference type="EMBL" id="KHM52228.1"/>
    </source>
</evidence>
<proteinExistence type="predicted"/>
<dbReference type="SUPFAM" id="SSF55315">
    <property type="entry name" value="L30e-like"/>
    <property type="match status" value="1"/>
</dbReference>
<dbReference type="Pfam" id="PF01248">
    <property type="entry name" value="Ribosomal_L7Ae"/>
    <property type="match status" value="1"/>
</dbReference>
<accession>A0A0B2JZV1</accession>
<dbReference type="InterPro" id="IPR004038">
    <property type="entry name" value="Ribosomal_eL8/eL30/eS12/Gad45"/>
</dbReference>
<dbReference type="GO" id="GO:0005840">
    <property type="term" value="C:ribosome"/>
    <property type="evidence" value="ECO:0007669"/>
    <property type="project" value="UniProtKB-KW"/>
</dbReference>
<gene>
    <name evidence="2" type="ORF">NZ47_06075</name>
</gene>
<dbReference type="RefSeq" id="WP_027397543.1">
    <property type="nucleotide sequence ID" value="NZ_CAMKSO010000060.1"/>
</dbReference>
<reference evidence="2 3" key="1">
    <citation type="journal article" date="2013" name="PLoS ONE">
        <title>Identification and characterization of three novel lipases belonging to families II and V from Anaerovibrio lipolyticus 5ST.</title>
        <authorList>
            <person name="Prive F."/>
            <person name="Kaderbhai N.N."/>
            <person name="Girdwood S."/>
            <person name="Worgan H.J."/>
            <person name="Pinloche E."/>
            <person name="Scollan N.D."/>
            <person name="Huws S.A."/>
            <person name="Newbold C.J."/>
        </authorList>
    </citation>
    <scope>NUCLEOTIDE SEQUENCE [LARGE SCALE GENOMIC DNA]</scope>
    <source>
        <strain evidence="2 3">5S</strain>
    </source>
</reference>
<evidence type="ECO:0000259" key="1">
    <source>
        <dbReference type="Pfam" id="PF01248"/>
    </source>
</evidence>